<dbReference type="InterPro" id="IPR051052">
    <property type="entry name" value="Diverse_substrate_MTase"/>
</dbReference>
<proteinExistence type="predicted"/>
<keyword evidence="1 4" id="KW-0489">Methyltransferase</keyword>
<dbReference type="InterPro" id="IPR029063">
    <property type="entry name" value="SAM-dependent_MTases_sf"/>
</dbReference>
<dbReference type="Gene3D" id="3.40.50.150">
    <property type="entry name" value="Vaccinia Virus protein VP39"/>
    <property type="match status" value="1"/>
</dbReference>
<sequence length="268" mass="28718">MSTPYASAAPYYARYRPPYPAELYALLADRFALDGSQTVLDLGAGPGTIGLPLAPLVEQVYAVDPEPAMLAEGCARAEEQGRRNISWLRGDAADIGRLCLPRIDLCVIGDAFHRMDRARVAADLDAVLAPRGGIAVVTSLAAAWPAVVDEVRARFLGPGTGTGTGTAYGAPTRRADTPADHVRDAEDQLAKSEFSRVGTTMWERSTRCTVDQVIGLQFSRASSHPALLGDRKDAFASELRRALLDHDPGGTYIRTVTVAATVATRPRR</sequence>
<dbReference type="Pfam" id="PF13649">
    <property type="entry name" value="Methyltransf_25"/>
    <property type="match status" value="1"/>
</dbReference>
<feature type="domain" description="Methyltransferase" evidence="3">
    <location>
        <begin position="39"/>
        <end position="132"/>
    </location>
</feature>
<dbReference type="PANTHER" id="PTHR44942">
    <property type="entry name" value="METHYLTRANSF_11 DOMAIN-CONTAINING PROTEIN"/>
    <property type="match status" value="1"/>
</dbReference>
<dbReference type="RefSeq" id="WP_328964796.1">
    <property type="nucleotide sequence ID" value="NZ_CP108090.1"/>
</dbReference>
<reference evidence="4" key="1">
    <citation type="submission" date="2022-10" db="EMBL/GenBank/DDBJ databases">
        <title>The complete genomes of actinobacterial strains from the NBC collection.</title>
        <authorList>
            <person name="Joergensen T.S."/>
            <person name="Alvarez Arevalo M."/>
            <person name="Sterndorff E.B."/>
            <person name="Faurdal D."/>
            <person name="Vuksanovic O."/>
            <person name="Mourched A.-S."/>
            <person name="Charusanti P."/>
            <person name="Shaw S."/>
            <person name="Blin K."/>
            <person name="Weber T."/>
        </authorList>
    </citation>
    <scope>NUCLEOTIDE SEQUENCE</scope>
    <source>
        <strain evidence="4">NBC_00248</strain>
    </source>
</reference>
<dbReference type="GO" id="GO:0032259">
    <property type="term" value="P:methylation"/>
    <property type="evidence" value="ECO:0007669"/>
    <property type="project" value="UniProtKB-KW"/>
</dbReference>
<dbReference type="Proteomes" id="UP001432039">
    <property type="component" value="Chromosome"/>
</dbReference>
<dbReference type="CDD" id="cd02440">
    <property type="entry name" value="AdoMet_MTases"/>
    <property type="match status" value="1"/>
</dbReference>
<evidence type="ECO:0000259" key="3">
    <source>
        <dbReference type="Pfam" id="PF13649"/>
    </source>
</evidence>
<dbReference type="SUPFAM" id="SSF53335">
    <property type="entry name" value="S-adenosyl-L-methionine-dependent methyltransferases"/>
    <property type="match status" value="1"/>
</dbReference>
<dbReference type="GO" id="GO:0008168">
    <property type="term" value="F:methyltransferase activity"/>
    <property type="evidence" value="ECO:0007669"/>
    <property type="project" value="UniProtKB-KW"/>
</dbReference>
<evidence type="ECO:0000256" key="2">
    <source>
        <dbReference type="ARBA" id="ARBA00022679"/>
    </source>
</evidence>
<evidence type="ECO:0000256" key="1">
    <source>
        <dbReference type="ARBA" id="ARBA00022603"/>
    </source>
</evidence>
<accession>A0ABZ1TNG7</accession>
<dbReference type="EMBL" id="CP108090">
    <property type="protein sequence ID" value="WUQ16527.1"/>
    <property type="molecule type" value="Genomic_DNA"/>
</dbReference>
<evidence type="ECO:0000313" key="4">
    <source>
        <dbReference type="EMBL" id="WUQ16527.1"/>
    </source>
</evidence>
<organism evidence="4 5">
    <name type="scientific">Streptomyces virginiae</name>
    <name type="common">Streptomyces cinnamonensis</name>
    <dbReference type="NCBI Taxonomy" id="1961"/>
    <lineage>
        <taxon>Bacteria</taxon>
        <taxon>Bacillati</taxon>
        <taxon>Actinomycetota</taxon>
        <taxon>Actinomycetes</taxon>
        <taxon>Kitasatosporales</taxon>
        <taxon>Streptomycetaceae</taxon>
        <taxon>Streptomyces</taxon>
    </lineage>
</organism>
<keyword evidence="2" id="KW-0808">Transferase</keyword>
<dbReference type="InterPro" id="IPR041698">
    <property type="entry name" value="Methyltransf_25"/>
</dbReference>
<dbReference type="PANTHER" id="PTHR44942:SF4">
    <property type="entry name" value="METHYLTRANSFERASE TYPE 11 DOMAIN-CONTAINING PROTEIN"/>
    <property type="match status" value="1"/>
</dbReference>
<protein>
    <submittedName>
        <fullName evidence="4">Class I SAM-dependent methyltransferase</fullName>
    </submittedName>
</protein>
<gene>
    <name evidence="4" type="ORF">OG517_36730</name>
</gene>
<name>A0ABZ1TNG7_STRVG</name>
<keyword evidence="5" id="KW-1185">Reference proteome</keyword>
<evidence type="ECO:0000313" key="5">
    <source>
        <dbReference type="Proteomes" id="UP001432039"/>
    </source>
</evidence>